<name>A0A0D2BXS6_9EURO</name>
<dbReference type="OrthoDB" id="5223589at2759"/>
<dbReference type="AlphaFoldDB" id="A0A0D2BXS6"/>
<dbReference type="EMBL" id="KN847495">
    <property type="protein sequence ID" value="KIW16064.1"/>
    <property type="molecule type" value="Genomic_DNA"/>
</dbReference>
<dbReference type="Proteomes" id="UP000053328">
    <property type="component" value="Unassembled WGS sequence"/>
</dbReference>
<proteinExistence type="predicted"/>
<sequence length="114" mass="12348">MATETPNVVGASVLTSGEINVPTAEKPLQNGPILEKVQQANTDQIRKVQVKESGSNFNRLRTHLSSPIRVDIFAEIELLIVSFCTGIQDVTTFPDYHCFASNQTGMLALSSSSP</sequence>
<dbReference type="RefSeq" id="XP_016236280.1">
    <property type="nucleotide sequence ID" value="XM_016380453.1"/>
</dbReference>
<gene>
    <name evidence="1" type="ORF">PV08_06115</name>
</gene>
<accession>A0A0D2BXS6</accession>
<reference evidence="1 2" key="1">
    <citation type="submission" date="2015-01" db="EMBL/GenBank/DDBJ databases">
        <title>The Genome Sequence of Exophiala spinifera CBS89968.</title>
        <authorList>
            <consortium name="The Broad Institute Genomics Platform"/>
            <person name="Cuomo C."/>
            <person name="de Hoog S."/>
            <person name="Gorbushina A."/>
            <person name="Stielow B."/>
            <person name="Teixiera M."/>
            <person name="Abouelleil A."/>
            <person name="Chapman S.B."/>
            <person name="Priest M."/>
            <person name="Young S.K."/>
            <person name="Wortman J."/>
            <person name="Nusbaum C."/>
            <person name="Birren B."/>
        </authorList>
    </citation>
    <scope>NUCLEOTIDE SEQUENCE [LARGE SCALE GENOMIC DNA]</scope>
    <source>
        <strain evidence="1 2">CBS 89968</strain>
    </source>
</reference>
<dbReference type="GeneID" id="27333198"/>
<dbReference type="HOGENOM" id="CLU_2121091_0_0_1"/>
<protein>
    <submittedName>
        <fullName evidence="1">Uncharacterized protein</fullName>
    </submittedName>
</protein>
<dbReference type="InterPro" id="IPR010699">
    <property type="entry name" value="DUF1275"/>
</dbReference>
<dbReference type="Pfam" id="PF06912">
    <property type="entry name" value="DUF1275"/>
    <property type="match status" value="1"/>
</dbReference>
<dbReference type="VEuPathDB" id="FungiDB:PV08_06115"/>
<evidence type="ECO:0000313" key="1">
    <source>
        <dbReference type="EMBL" id="KIW16064.1"/>
    </source>
</evidence>
<keyword evidence="2" id="KW-1185">Reference proteome</keyword>
<organism evidence="1 2">
    <name type="scientific">Exophiala spinifera</name>
    <dbReference type="NCBI Taxonomy" id="91928"/>
    <lineage>
        <taxon>Eukaryota</taxon>
        <taxon>Fungi</taxon>
        <taxon>Dikarya</taxon>
        <taxon>Ascomycota</taxon>
        <taxon>Pezizomycotina</taxon>
        <taxon>Eurotiomycetes</taxon>
        <taxon>Chaetothyriomycetidae</taxon>
        <taxon>Chaetothyriales</taxon>
        <taxon>Herpotrichiellaceae</taxon>
        <taxon>Exophiala</taxon>
    </lineage>
</organism>
<evidence type="ECO:0000313" key="2">
    <source>
        <dbReference type="Proteomes" id="UP000053328"/>
    </source>
</evidence>